<feature type="domain" description="HD" evidence="1">
    <location>
        <begin position="60"/>
        <end position="169"/>
    </location>
</feature>
<dbReference type="InterPro" id="IPR045509">
    <property type="entry name" value="HD_assoc_2"/>
</dbReference>
<dbReference type="EMBL" id="VLLI01000011">
    <property type="protein sequence ID" value="TWI97243.1"/>
    <property type="molecule type" value="Genomic_DNA"/>
</dbReference>
<evidence type="ECO:0000313" key="3">
    <source>
        <dbReference type="Proteomes" id="UP000317010"/>
    </source>
</evidence>
<organism evidence="2 3">
    <name type="scientific">Mucilaginibacter frigoritolerans</name>
    <dbReference type="NCBI Taxonomy" id="652788"/>
    <lineage>
        <taxon>Bacteria</taxon>
        <taxon>Pseudomonadati</taxon>
        <taxon>Bacteroidota</taxon>
        <taxon>Sphingobacteriia</taxon>
        <taxon>Sphingobacteriales</taxon>
        <taxon>Sphingobacteriaceae</taxon>
        <taxon>Mucilaginibacter</taxon>
    </lineage>
</organism>
<dbReference type="InterPro" id="IPR050135">
    <property type="entry name" value="dGTPase-like"/>
</dbReference>
<name>A0A562TUS4_9SPHI</name>
<evidence type="ECO:0000259" key="1">
    <source>
        <dbReference type="PROSITE" id="PS51831"/>
    </source>
</evidence>
<dbReference type="SUPFAM" id="SSF109604">
    <property type="entry name" value="HD-domain/PDEase-like"/>
    <property type="match status" value="1"/>
</dbReference>
<dbReference type="GO" id="GO:0008832">
    <property type="term" value="F:dGTPase activity"/>
    <property type="evidence" value="ECO:0007669"/>
    <property type="project" value="TreeGrafter"/>
</dbReference>
<dbReference type="PANTHER" id="PTHR11373">
    <property type="entry name" value="DEOXYNUCLEOSIDE TRIPHOSPHATE TRIPHOSPHOHYDROLASE"/>
    <property type="match status" value="1"/>
</dbReference>
<dbReference type="InterPro" id="IPR006674">
    <property type="entry name" value="HD_domain"/>
</dbReference>
<dbReference type="Pfam" id="PF01966">
    <property type="entry name" value="HD"/>
    <property type="match status" value="1"/>
</dbReference>
<dbReference type="PANTHER" id="PTHR11373:SF4">
    <property type="entry name" value="DEOXYNUCLEOSIDE TRIPHOSPHATE TRIPHOSPHOHYDROLASE SAMHD1"/>
    <property type="match status" value="1"/>
</dbReference>
<dbReference type="Gene3D" id="1.10.3210.10">
    <property type="entry name" value="Hypothetical protein af1432"/>
    <property type="match status" value="1"/>
</dbReference>
<keyword evidence="3" id="KW-1185">Reference proteome</keyword>
<comment type="caution">
    <text evidence="2">The sequence shown here is derived from an EMBL/GenBank/DDBJ whole genome shotgun (WGS) entry which is preliminary data.</text>
</comment>
<evidence type="ECO:0000313" key="2">
    <source>
        <dbReference type="EMBL" id="TWI97243.1"/>
    </source>
</evidence>
<accession>A0A562TUS4</accession>
<gene>
    <name evidence="2" type="ORF">JN11_03704</name>
</gene>
<dbReference type="Proteomes" id="UP000317010">
    <property type="component" value="Unassembled WGS sequence"/>
</dbReference>
<dbReference type="InterPro" id="IPR003607">
    <property type="entry name" value="HD/PDEase_dom"/>
</dbReference>
<sequence length="415" mass="47608">MQIIPPLNKKKIINDPVYGFISIPTELIFDLIEHRYFQRLRYIKQLGMTHLVYPGALHTRFHHALGAMYLMGMAIETLRNKGHQISHEEEEAVIVAILLHDVGHGPFSHALEETIVEGISHEDISSMLMERLNEQFDGKLTMAIDIFNGTYKREFLHQLVSSQLDMDRMDYLNRDSFFTGVSEGVISSDRIIKMLNVKDDHIVVEEKGIYSVEKFLIARRLMYWQVYLHKTVIAAEQLLVKALKRSRELALAGEPIFTTPALSHFLKKPISRDAFMKEDHHLEAFASLDDTDIMAAVKVWANHDDFVLNKLCRDLVQRNLYKVDITNEAPDKQFIADLTNKAMEEYGITEHEASYFVFDDTIRNKAYKSGDGNIGILMKNGTIKDITAASDNSNLEALAKTVKKYILCYKKELIN</sequence>
<dbReference type="SMART" id="SM00471">
    <property type="entry name" value="HDc"/>
    <property type="match status" value="1"/>
</dbReference>
<reference evidence="2 3" key="1">
    <citation type="submission" date="2019-07" db="EMBL/GenBank/DDBJ databases">
        <title>Genomic Encyclopedia of Archaeal and Bacterial Type Strains, Phase II (KMG-II): from individual species to whole genera.</title>
        <authorList>
            <person name="Goeker M."/>
        </authorList>
    </citation>
    <scope>NUCLEOTIDE SEQUENCE [LARGE SCALE GENOMIC DNA]</scope>
    <source>
        <strain evidence="2 3">ATCC BAA-1854</strain>
    </source>
</reference>
<dbReference type="PROSITE" id="PS51831">
    <property type="entry name" value="HD"/>
    <property type="match status" value="1"/>
</dbReference>
<dbReference type="CDD" id="cd00077">
    <property type="entry name" value="HDc"/>
    <property type="match status" value="1"/>
</dbReference>
<dbReference type="AlphaFoldDB" id="A0A562TUS4"/>
<dbReference type="GO" id="GO:0006203">
    <property type="term" value="P:dGTP catabolic process"/>
    <property type="evidence" value="ECO:0007669"/>
    <property type="project" value="TreeGrafter"/>
</dbReference>
<protein>
    <recommendedName>
        <fullName evidence="1">HD domain-containing protein</fullName>
    </recommendedName>
</protein>
<proteinExistence type="predicted"/>
<dbReference type="Pfam" id="PF19276">
    <property type="entry name" value="HD_assoc_2"/>
    <property type="match status" value="1"/>
</dbReference>